<dbReference type="Proteomes" id="UP000078476">
    <property type="component" value="Unassembled WGS sequence"/>
</dbReference>
<dbReference type="CDD" id="cd04692">
    <property type="entry name" value="NUDIX_Hydrolase"/>
    <property type="match status" value="1"/>
</dbReference>
<reference evidence="4 5" key="1">
    <citation type="submission" date="2016-03" db="EMBL/GenBank/DDBJ databases">
        <authorList>
            <person name="Ploux O."/>
        </authorList>
    </citation>
    <scope>NUCLEOTIDE SEQUENCE [LARGE SCALE GENOMIC DNA]</scope>
    <source>
        <strain evidence="4 5">R-45370</strain>
    </source>
</reference>
<evidence type="ECO:0000313" key="5">
    <source>
        <dbReference type="Proteomes" id="UP000078476"/>
    </source>
</evidence>
<dbReference type="AlphaFoldDB" id="A0A177NA94"/>
<gene>
    <name evidence="4" type="ORF">A1359_10600</name>
</gene>
<dbReference type="PROSITE" id="PS00893">
    <property type="entry name" value="NUDIX_BOX"/>
    <property type="match status" value="1"/>
</dbReference>
<dbReference type="InterPro" id="IPR020084">
    <property type="entry name" value="NUDIX_hydrolase_CS"/>
</dbReference>
<organism evidence="4 5">
    <name type="scientific">Methylomonas lenta</name>
    <dbReference type="NCBI Taxonomy" id="980561"/>
    <lineage>
        <taxon>Bacteria</taxon>
        <taxon>Pseudomonadati</taxon>
        <taxon>Pseudomonadota</taxon>
        <taxon>Gammaproteobacteria</taxon>
        <taxon>Methylococcales</taxon>
        <taxon>Methylococcaceae</taxon>
        <taxon>Methylomonas</taxon>
    </lineage>
</organism>
<dbReference type="InterPro" id="IPR000086">
    <property type="entry name" value="NUDIX_hydrolase_dom"/>
</dbReference>
<dbReference type="EMBL" id="LUUI01000109">
    <property type="protein sequence ID" value="OAI14514.1"/>
    <property type="molecule type" value="Genomic_DNA"/>
</dbReference>
<proteinExistence type="predicted"/>
<evidence type="ECO:0000256" key="2">
    <source>
        <dbReference type="ARBA" id="ARBA00022801"/>
    </source>
</evidence>
<dbReference type="GO" id="GO:0016787">
    <property type="term" value="F:hydrolase activity"/>
    <property type="evidence" value="ECO:0007669"/>
    <property type="project" value="UniProtKB-KW"/>
</dbReference>
<comment type="cofactor">
    <cofactor evidence="1">
        <name>Mg(2+)</name>
        <dbReference type="ChEBI" id="CHEBI:18420"/>
    </cofactor>
</comment>
<dbReference type="Pfam" id="PF00293">
    <property type="entry name" value="NUDIX"/>
    <property type="match status" value="1"/>
</dbReference>
<dbReference type="Gene3D" id="3.90.79.10">
    <property type="entry name" value="Nucleoside Triphosphate Pyrophosphohydrolase"/>
    <property type="match status" value="1"/>
</dbReference>
<dbReference type="SUPFAM" id="SSF55811">
    <property type="entry name" value="Nudix"/>
    <property type="match status" value="1"/>
</dbReference>
<keyword evidence="2 4" id="KW-0378">Hydrolase</keyword>
<dbReference type="OrthoDB" id="517136at2"/>
<sequence length="168" mass="19563">MHNEFLAVVDEHDQIIDRRLRSEIHALALRHRAVHILLFNAAGQLLLQKRSQKKDLNQGLWDTSAAGHVDDGETYDICAPRELQEELGVTADLTALFKLEPTPDLGMEFIQVYRCHHNGPFELAVDEIDESRWLDKHEIDKRVDQNDVTLTKTFKIIWRLYRQLNIDN</sequence>
<feature type="domain" description="Nudix hydrolase" evidence="3">
    <location>
        <begin position="29"/>
        <end position="156"/>
    </location>
</feature>
<dbReference type="PROSITE" id="PS51462">
    <property type="entry name" value="NUDIX"/>
    <property type="match status" value="1"/>
</dbReference>
<evidence type="ECO:0000313" key="4">
    <source>
        <dbReference type="EMBL" id="OAI14514.1"/>
    </source>
</evidence>
<name>A0A177NA94_9GAMM</name>
<dbReference type="PANTHER" id="PTHR10885">
    <property type="entry name" value="ISOPENTENYL-DIPHOSPHATE DELTA-ISOMERASE"/>
    <property type="match status" value="1"/>
</dbReference>
<dbReference type="STRING" id="980561.A1359_10600"/>
<comment type="caution">
    <text evidence="4">The sequence shown here is derived from an EMBL/GenBank/DDBJ whole genome shotgun (WGS) entry which is preliminary data.</text>
</comment>
<dbReference type="PANTHER" id="PTHR10885:SF0">
    <property type="entry name" value="ISOPENTENYL-DIPHOSPHATE DELTA-ISOMERASE"/>
    <property type="match status" value="1"/>
</dbReference>
<accession>A0A177NA94</accession>
<protein>
    <submittedName>
        <fullName evidence="4">NUDIX hydrolase</fullName>
    </submittedName>
</protein>
<dbReference type="RefSeq" id="WP_066983059.1">
    <property type="nucleotide sequence ID" value="NZ_LUUI01000109.1"/>
</dbReference>
<keyword evidence="5" id="KW-1185">Reference proteome</keyword>
<evidence type="ECO:0000256" key="1">
    <source>
        <dbReference type="ARBA" id="ARBA00001946"/>
    </source>
</evidence>
<dbReference type="InterPro" id="IPR015797">
    <property type="entry name" value="NUDIX_hydrolase-like_dom_sf"/>
</dbReference>
<evidence type="ECO:0000259" key="3">
    <source>
        <dbReference type="PROSITE" id="PS51462"/>
    </source>
</evidence>